<protein>
    <submittedName>
        <fullName evidence="2">VOC family protein</fullName>
    </submittedName>
</protein>
<keyword evidence="3" id="KW-1185">Reference proteome</keyword>
<organism evidence="2 3">
    <name type="scientific">Pelomonas dachongensis</name>
    <dbReference type="NCBI Taxonomy" id="3299029"/>
    <lineage>
        <taxon>Bacteria</taxon>
        <taxon>Pseudomonadati</taxon>
        <taxon>Pseudomonadota</taxon>
        <taxon>Betaproteobacteria</taxon>
        <taxon>Burkholderiales</taxon>
        <taxon>Sphaerotilaceae</taxon>
        <taxon>Roseateles</taxon>
    </lineage>
</organism>
<dbReference type="InterPro" id="IPR037523">
    <property type="entry name" value="VOC_core"/>
</dbReference>
<comment type="caution">
    <text evidence="2">The sequence shown here is derived from an EMBL/GenBank/DDBJ whole genome shotgun (WGS) entry which is preliminary data.</text>
</comment>
<proteinExistence type="predicted"/>
<evidence type="ECO:0000259" key="1">
    <source>
        <dbReference type="PROSITE" id="PS51819"/>
    </source>
</evidence>
<accession>A0ABW7ELU7</accession>
<sequence>MPAVLDHLLVPARDRRAAAERLAAILDVPWSAQAAMGPFSAVYVSDDLTLDFDEVAAGAVPLQHVAFRVSDAEFDALLARLQALGIAWRSTPGGPDDFQVNPHGGGRIVYWREPDGHAWEALTRSYARRP</sequence>
<dbReference type="InterPro" id="IPR029068">
    <property type="entry name" value="Glyas_Bleomycin-R_OHBP_Dase"/>
</dbReference>
<feature type="domain" description="VOC" evidence="1">
    <location>
        <begin position="4"/>
        <end position="124"/>
    </location>
</feature>
<dbReference type="EMBL" id="JBIGHY010000003">
    <property type="protein sequence ID" value="MFG6414465.1"/>
    <property type="molecule type" value="Genomic_DNA"/>
</dbReference>
<gene>
    <name evidence="2" type="ORF">ACG02S_11210</name>
</gene>
<dbReference type="Proteomes" id="UP001606300">
    <property type="component" value="Unassembled WGS sequence"/>
</dbReference>
<dbReference type="Gene3D" id="3.10.180.10">
    <property type="entry name" value="2,3-Dihydroxybiphenyl 1,2-Dioxygenase, domain 1"/>
    <property type="match status" value="1"/>
</dbReference>
<dbReference type="PROSITE" id="PS51819">
    <property type="entry name" value="VOC"/>
    <property type="match status" value="1"/>
</dbReference>
<reference evidence="2 3" key="1">
    <citation type="submission" date="2024-09" db="EMBL/GenBank/DDBJ databases">
        <title>Novel species of the genus Pelomonas and Roseateles isolated from streams.</title>
        <authorList>
            <person name="Lu H."/>
        </authorList>
    </citation>
    <scope>NUCLEOTIDE SEQUENCE [LARGE SCALE GENOMIC DNA]</scope>
    <source>
        <strain evidence="2 3">DC23W</strain>
    </source>
</reference>
<dbReference type="SUPFAM" id="SSF54593">
    <property type="entry name" value="Glyoxalase/Bleomycin resistance protein/Dihydroxybiphenyl dioxygenase"/>
    <property type="match status" value="1"/>
</dbReference>
<evidence type="ECO:0000313" key="3">
    <source>
        <dbReference type="Proteomes" id="UP001606300"/>
    </source>
</evidence>
<dbReference type="RefSeq" id="WP_394470538.1">
    <property type="nucleotide sequence ID" value="NZ_JBIGHY010000003.1"/>
</dbReference>
<name>A0ABW7ELU7_9BURK</name>
<evidence type="ECO:0000313" key="2">
    <source>
        <dbReference type="EMBL" id="MFG6414465.1"/>
    </source>
</evidence>